<dbReference type="EC" id="6.1.1.11" evidence="1 7"/>
<dbReference type="Gene3D" id="3.30.930.10">
    <property type="entry name" value="Bira Bifunctional Protein, Domain 2"/>
    <property type="match status" value="1"/>
</dbReference>
<dbReference type="GO" id="GO:0005737">
    <property type="term" value="C:cytoplasm"/>
    <property type="evidence" value="ECO:0007669"/>
    <property type="project" value="UniProtKB-UniRule"/>
</dbReference>
<dbReference type="GO" id="GO:0005524">
    <property type="term" value="F:ATP binding"/>
    <property type="evidence" value="ECO:0007669"/>
    <property type="project" value="UniProtKB-KW"/>
</dbReference>
<comment type="caution">
    <text evidence="9">The sequence shown here is derived from an EMBL/GenBank/DDBJ whole genome shotgun (WGS) entry which is preliminary data.</text>
</comment>
<protein>
    <recommendedName>
        <fullName evidence="1 7">Serine--tRNA ligase</fullName>
        <ecNumber evidence="1 7">6.1.1.11</ecNumber>
    </recommendedName>
</protein>
<proteinExistence type="predicted"/>
<dbReference type="Pfam" id="PF00587">
    <property type="entry name" value="tRNA-synt_2b"/>
    <property type="match status" value="1"/>
</dbReference>
<dbReference type="PRINTS" id="PR00981">
    <property type="entry name" value="TRNASYNTHSER"/>
</dbReference>
<evidence type="ECO:0000256" key="2">
    <source>
        <dbReference type="ARBA" id="ARBA00022598"/>
    </source>
</evidence>
<dbReference type="PROSITE" id="PS50862">
    <property type="entry name" value="AA_TRNA_LIGASE_II"/>
    <property type="match status" value="1"/>
</dbReference>
<evidence type="ECO:0000256" key="1">
    <source>
        <dbReference type="ARBA" id="ARBA00012840"/>
    </source>
</evidence>
<dbReference type="EMBL" id="PCSR01000085">
    <property type="protein sequence ID" value="PIP52978.1"/>
    <property type="molecule type" value="Genomic_DNA"/>
</dbReference>
<dbReference type="PANTHER" id="PTHR11778">
    <property type="entry name" value="SERYL-TRNA SYNTHETASE"/>
    <property type="match status" value="1"/>
</dbReference>
<sequence length="329" mass="37579">MLQIPNVPDKDVPIGKDCSGNVEIAKWGELPKFDFQAKDHIQLGLNLDILDLDRGVKVAGFRGYYLKGDGALLHLAILQYALKKLIEKGFTPMVTPTVLLERPFVNTAHFPWGKVDVYKTYDDEEQKAERFLAGTAEVPLVSYHMDETLTEKELPKLYAGYSQCFRREIGSYGKDTKGVYRIHEFAKVEQVVLCQNDWEESKIWHEKLRSYSEEMLQELGLPYHVLLMCTGDMGEPQVKKYDLETWMPGRNEYGETMSCSMMGDFQSRRANVKYQTKDGQTKYVHMLNNTAIASPRILIAVLENCQQADGSILIPKVLQSYMGKDKISE</sequence>
<dbReference type="InterPro" id="IPR002317">
    <property type="entry name" value="Ser-tRNA-ligase_type_1"/>
</dbReference>
<accession>A0A2H0B7S0</accession>
<keyword evidence="4" id="KW-0067">ATP-binding</keyword>
<organism evidence="9 10">
    <name type="scientific">Candidatus Beckwithbacteria bacterium CG23_combo_of_CG06-09_8_20_14_all_34_8</name>
    <dbReference type="NCBI Taxonomy" id="1974497"/>
    <lineage>
        <taxon>Bacteria</taxon>
        <taxon>Candidatus Beckwithiibacteriota</taxon>
    </lineage>
</organism>
<reference evidence="9 10" key="1">
    <citation type="submission" date="2017-09" db="EMBL/GenBank/DDBJ databases">
        <title>Depth-based differentiation of microbial function through sediment-hosted aquifers and enrichment of novel symbionts in the deep terrestrial subsurface.</title>
        <authorList>
            <person name="Probst A.J."/>
            <person name="Ladd B."/>
            <person name="Jarett J.K."/>
            <person name="Geller-Mcgrath D.E."/>
            <person name="Sieber C.M."/>
            <person name="Emerson J.B."/>
            <person name="Anantharaman K."/>
            <person name="Thomas B.C."/>
            <person name="Malmstrom R."/>
            <person name="Stieglmeier M."/>
            <person name="Klingl A."/>
            <person name="Woyke T."/>
            <person name="Ryan C.M."/>
            <person name="Banfield J.F."/>
        </authorList>
    </citation>
    <scope>NUCLEOTIDE SEQUENCE [LARGE SCALE GENOMIC DNA]</scope>
    <source>
        <strain evidence="9">CG23_combo_of_CG06-09_8_20_14_all_34_8</strain>
    </source>
</reference>
<evidence type="ECO:0000256" key="3">
    <source>
        <dbReference type="ARBA" id="ARBA00022741"/>
    </source>
</evidence>
<keyword evidence="6" id="KW-0030">Aminoacyl-tRNA synthetase</keyword>
<dbReference type="NCBIfam" id="TIGR00414">
    <property type="entry name" value="serS"/>
    <property type="match status" value="1"/>
</dbReference>
<keyword evidence="3" id="KW-0547">Nucleotide-binding</keyword>
<evidence type="ECO:0000313" key="10">
    <source>
        <dbReference type="Proteomes" id="UP000229459"/>
    </source>
</evidence>
<dbReference type="InterPro" id="IPR033729">
    <property type="entry name" value="SerRS_core"/>
</dbReference>
<name>A0A2H0B7S0_9BACT</name>
<evidence type="ECO:0000256" key="5">
    <source>
        <dbReference type="ARBA" id="ARBA00022917"/>
    </source>
</evidence>
<evidence type="ECO:0000256" key="6">
    <source>
        <dbReference type="ARBA" id="ARBA00023146"/>
    </source>
</evidence>
<keyword evidence="2 9" id="KW-0436">Ligase</keyword>
<keyword evidence="5" id="KW-0648">Protein biosynthesis</keyword>
<dbReference type="InterPro" id="IPR006195">
    <property type="entry name" value="aa-tRNA-synth_II"/>
</dbReference>
<evidence type="ECO:0000256" key="7">
    <source>
        <dbReference type="NCBIfam" id="TIGR00414"/>
    </source>
</evidence>
<dbReference type="SUPFAM" id="SSF55681">
    <property type="entry name" value="Class II aaRS and biotin synthetases"/>
    <property type="match status" value="1"/>
</dbReference>
<dbReference type="GO" id="GO:0004828">
    <property type="term" value="F:serine-tRNA ligase activity"/>
    <property type="evidence" value="ECO:0007669"/>
    <property type="project" value="UniProtKB-UniRule"/>
</dbReference>
<feature type="domain" description="Aminoacyl-transfer RNA synthetases class-II family profile" evidence="8">
    <location>
        <begin position="39"/>
        <end position="315"/>
    </location>
</feature>
<dbReference type="AlphaFoldDB" id="A0A2H0B7S0"/>
<gene>
    <name evidence="9" type="ORF">COX08_03520</name>
</gene>
<dbReference type="InterPro" id="IPR045864">
    <property type="entry name" value="aa-tRNA-synth_II/BPL/LPL"/>
</dbReference>
<dbReference type="Proteomes" id="UP000229459">
    <property type="component" value="Unassembled WGS sequence"/>
</dbReference>
<dbReference type="InterPro" id="IPR002314">
    <property type="entry name" value="aa-tRNA-synt_IIb"/>
</dbReference>
<evidence type="ECO:0000256" key="4">
    <source>
        <dbReference type="ARBA" id="ARBA00022840"/>
    </source>
</evidence>
<dbReference type="GO" id="GO:0006434">
    <property type="term" value="P:seryl-tRNA aminoacylation"/>
    <property type="evidence" value="ECO:0007669"/>
    <property type="project" value="UniProtKB-UniRule"/>
</dbReference>
<evidence type="ECO:0000313" key="9">
    <source>
        <dbReference type="EMBL" id="PIP52978.1"/>
    </source>
</evidence>
<dbReference type="CDD" id="cd00770">
    <property type="entry name" value="SerRS_core"/>
    <property type="match status" value="1"/>
</dbReference>
<evidence type="ECO:0000259" key="8">
    <source>
        <dbReference type="PROSITE" id="PS50862"/>
    </source>
</evidence>